<dbReference type="InterPro" id="IPR010718">
    <property type="entry name" value="DUF1294"/>
</dbReference>
<keyword evidence="1" id="KW-0812">Transmembrane</keyword>
<dbReference type="Pfam" id="PF06961">
    <property type="entry name" value="DUF1294"/>
    <property type="match status" value="1"/>
</dbReference>
<accession>A0ABM7S2M1</accession>
<keyword evidence="3" id="KW-1185">Reference proteome</keyword>
<proteinExistence type="predicted"/>
<feature type="transmembrane region" description="Helical" evidence="1">
    <location>
        <begin position="18"/>
        <end position="37"/>
    </location>
</feature>
<evidence type="ECO:0000313" key="3">
    <source>
        <dbReference type="Proteomes" id="UP000825258"/>
    </source>
</evidence>
<evidence type="ECO:0000256" key="1">
    <source>
        <dbReference type="SAM" id="Phobius"/>
    </source>
</evidence>
<evidence type="ECO:0000313" key="2">
    <source>
        <dbReference type="EMBL" id="BCY27814.1"/>
    </source>
</evidence>
<keyword evidence="1" id="KW-0472">Membrane</keyword>
<protein>
    <recommendedName>
        <fullName evidence="4">DUF1294 domain-containing protein</fullName>
    </recommendedName>
</protein>
<sequence>MDKWLAQQNKWRISEQKLLGFCFAGGILGGILGMLVFRHKTQKTSFKFAIGAILILQIIALYFKVIPFNYF</sequence>
<dbReference type="EMBL" id="AP024749">
    <property type="protein sequence ID" value="BCY27814.1"/>
    <property type="molecule type" value="Genomic_DNA"/>
</dbReference>
<name>A0ABM7S2M1_9FLAO</name>
<gene>
    <name evidence="2" type="primary">ysdA</name>
    <name evidence="2" type="ORF">KK2020170_06820</name>
</gene>
<reference evidence="2 3" key="1">
    <citation type="submission" date="2021-06" db="EMBL/GenBank/DDBJ databases">
        <title>Whole genome sequences of Flavobacterium sp. KK2020170 and assembly.</title>
        <authorList>
            <person name="Kitahara K."/>
            <person name="Miyoshi S."/>
            <person name="Uesaka K."/>
        </authorList>
    </citation>
    <scope>NUCLEOTIDE SEQUENCE [LARGE SCALE GENOMIC DNA]</scope>
    <source>
        <strain evidence="2 3">KK2020170</strain>
    </source>
</reference>
<keyword evidence="1" id="KW-1133">Transmembrane helix</keyword>
<dbReference type="Proteomes" id="UP000825258">
    <property type="component" value="Chromosome"/>
</dbReference>
<organism evidence="2 3">
    <name type="scientific">Flavobacterium okayamense</name>
    <dbReference type="NCBI Taxonomy" id="2830782"/>
    <lineage>
        <taxon>Bacteria</taxon>
        <taxon>Pseudomonadati</taxon>
        <taxon>Bacteroidota</taxon>
        <taxon>Flavobacteriia</taxon>
        <taxon>Flavobacteriales</taxon>
        <taxon>Flavobacteriaceae</taxon>
        <taxon>Flavobacterium</taxon>
    </lineage>
</organism>
<evidence type="ECO:0008006" key="4">
    <source>
        <dbReference type="Google" id="ProtNLM"/>
    </source>
</evidence>
<feature type="transmembrane region" description="Helical" evidence="1">
    <location>
        <begin position="49"/>
        <end position="70"/>
    </location>
</feature>